<dbReference type="AlphaFoldDB" id="A0A2H3CUS4"/>
<keyword evidence="10" id="KW-1185">Reference proteome</keyword>
<feature type="region of interest" description="Disordered" evidence="7">
    <location>
        <begin position="126"/>
        <end position="181"/>
    </location>
</feature>
<dbReference type="GO" id="GO:0031519">
    <property type="term" value="C:PcG protein complex"/>
    <property type="evidence" value="ECO:0007669"/>
    <property type="project" value="TreeGrafter"/>
</dbReference>
<accession>A0A2H3CUS4</accession>
<dbReference type="PROSITE" id="PS00028">
    <property type="entry name" value="ZINC_FINGER_C2H2_1"/>
    <property type="match status" value="3"/>
</dbReference>
<dbReference type="SUPFAM" id="SSF57667">
    <property type="entry name" value="beta-beta-alpha zinc fingers"/>
    <property type="match status" value="2"/>
</dbReference>
<dbReference type="SMART" id="SM00355">
    <property type="entry name" value="ZnF_C2H2"/>
    <property type="match status" value="3"/>
</dbReference>
<dbReference type="InParanoid" id="A0A2H3CUS4"/>
<dbReference type="GO" id="GO:0005667">
    <property type="term" value="C:transcription regulator complex"/>
    <property type="evidence" value="ECO:0007669"/>
    <property type="project" value="TreeGrafter"/>
</dbReference>
<dbReference type="OMA" id="DAFQFPI"/>
<dbReference type="Proteomes" id="UP000217790">
    <property type="component" value="Unassembled WGS sequence"/>
</dbReference>
<evidence type="ECO:0000256" key="6">
    <source>
        <dbReference type="PROSITE-ProRule" id="PRU00042"/>
    </source>
</evidence>
<evidence type="ECO:0000256" key="3">
    <source>
        <dbReference type="ARBA" id="ARBA00022771"/>
    </source>
</evidence>
<dbReference type="GO" id="GO:0000785">
    <property type="term" value="C:chromatin"/>
    <property type="evidence" value="ECO:0007669"/>
    <property type="project" value="TreeGrafter"/>
</dbReference>
<feature type="domain" description="C2H2-type" evidence="8">
    <location>
        <begin position="44"/>
        <end position="72"/>
    </location>
</feature>
<evidence type="ECO:0000256" key="2">
    <source>
        <dbReference type="ARBA" id="ARBA00022737"/>
    </source>
</evidence>
<name>A0A2H3CUS4_ARMGA</name>
<dbReference type="GO" id="GO:0008270">
    <property type="term" value="F:zinc ion binding"/>
    <property type="evidence" value="ECO:0007669"/>
    <property type="project" value="UniProtKB-KW"/>
</dbReference>
<evidence type="ECO:0000256" key="5">
    <source>
        <dbReference type="ARBA" id="ARBA00023242"/>
    </source>
</evidence>
<dbReference type="InterPro" id="IPR013087">
    <property type="entry name" value="Znf_C2H2_type"/>
</dbReference>
<dbReference type="GO" id="GO:0000981">
    <property type="term" value="F:DNA-binding transcription factor activity, RNA polymerase II-specific"/>
    <property type="evidence" value="ECO:0007669"/>
    <property type="project" value="TreeGrafter"/>
</dbReference>
<dbReference type="PANTHER" id="PTHR14003">
    <property type="entry name" value="TRANSCRIPTIONAL REPRESSOR PROTEIN YY"/>
    <property type="match status" value="1"/>
</dbReference>
<keyword evidence="5" id="KW-0539">Nucleus</keyword>
<dbReference type="Gene3D" id="3.30.160.60">
    <property type="entry name" value="Classic Zinc Finger"/>
    <property type="match status" value="3"/>
</dbReference>
<reference evidence="10" key="1">
    <citation type="journal article" date="2017" name="Nat. Ecol. Evol.">
        <title>Genome expansion and lineage-specific genetic innovations in the forest pathogenic fungi Armillaria.</title>
        <authorList>
            <person name="Sipos G."/>
            <person name="Prasanna A.N."/>
            <person name="Walter M.C."/>
            <person name="O'Connor E."/>
            <person name="Balint B."/>
            <person name="Krizsan K."/>
            <person name="Kiss B."/>
            <person name="Hess J."/>
            <person name="Varga T."/>
            <person name="Slot J."/>
            <person name="Riley R."/>
            <person name="Boka B."/>
            <person name="Rigling D."/>
            <person name="Barry K."/>
            <person name="Lee J."/>
            <person name="Mihaltcheva S."/>
            <person name="LaButti K."/>
            <person name="Lipzen A."/>
            <person name="Waldron R."/>
            <person name="Moloney N.M."/>
            <person name="Sperisen C."/>
            <person name="Kredics L."/>
            <person name="Vagvoelgyi C."/>
            <person name="Patrignani A."/>
            <person name="Fitzpatrick D."/>
            <person name="Nagy I."/>
            <person name="Doyle S."/>
            <person name="Anderson J.B."/>
            <person name="Grigoriev I.V."/>
            <person name="Gueldener U."/>
            <person name="Muensterkoetter M."/>
            <person name="Nagy L.G."/>
        </authorList>
    </citation>
    <scope>NUCLEOTIDE SEQUENCE [LARGE SCALE GENOMIC DNA]</scope>
    <source>
        <strain evidence="10">Ar21-2</strain>
    </source>
</reference>
<evidence type="ECO:0000256" key="4">
    <source>
        <dbReference type="ARBA" id="ARBA00022833"/>
    </source>
</evidence>
<dbReference type="PANTHER" id="PTHR14003:SF23">
    <property type="entry name" value="ZINC FINGER PROTEIN 143"/>
    <property type="match status" value="1"/>
</dbReference>
<evidence type="ECO:0000256" key="1">
    <source>
        <dbReference type="ARBA" id="ARBA00022723"/>
    </source>
</evidence>
<dbReference type="OrthoDB" id="654211at2759"/>
<protein>
    <recommendedName>
        <fullName evidence="8">C2H2-type domain-containing protein</fullName>
    </recommendedName>
</protein>
<feature type="domain" description="C2H2-type" evidence="8">
    <location>
        <begin position="73"/>
        <end position="103"/>
    </location>
</feature>
<keyword evidence="4" id="KW-0862">Zinc</keyword>
<gene>
    <name evidence="9" type="ORF">ARMGADRAFT_1098260</name>
</gene>
<keyword evidence="3 6" id="KW-0863">Zinc-finger</keyword>
<dbReference type="PROSITE" id="PS50157">
    <property type="entry name" value="ZINC_FINGER_C2H2_2"/>
    <property type="match status" value="3"/>
</dbReference>
<dbReference type="Pfam" id="PF00096">
    <property type="entry name" value="zf-C2H2"/>
    <property type="match status" value="1"/>
</dbReference>
<dbReference type="InterPro" id="IPR036236">
    <property type="entry name" value="Znf_C2H2_sf"/>
</dbReference>
<feature type="compositionally biased region" description="Low complexity" evidence="7">
    <location>
        <begin position="150"/>
        <end position="159"/>
    </location>
</feature>
<dbReference type="EMBL" id="KZ293744">
    <property type="protein sequence ID" value="PBK80507.1"/>
    <property type="molecule type" value="Genomic_DNA"/>
</dbReference>
<evidence type="ECO:0000259" key="8">
    <source>
        <dbReference type="PROSITE" id="PS50157"/>
    </source>
</evidence>
<sequence>MPRAVSEKYKNRPRVVCQTCGKDYADATGLSRHKKIHNSFAKMYECDYCDVKMDQKSNLDNHIRSCHTGERPYECTATGCGRAFASSGVLSRHRENKHTRPVPFIYTRPTLASRQLVPAANAGTALEEVDSIPSSPQPDSEAGYPEELMSTSTPSQSSSDINSDVEDMCSPSPTSSPRASDLYLPEMVTPTSSTTNLLFVDTSGEITDQLIVDAGSPAAWLPLPRPSSLFLSTSPVGDQRRSPPLSFNSLNASFSLDKESYIGSSLLHCDITERLDLSSFTNSSSSSTTERRSPALSFDFHRSSISPSPFGQLLTPLLLETEQFTSETSAFDQTFLTSRESLDAFQFPIF</sequence>
<evidence type="ECO:0000313" key="10">
    <source>
        <dbReference type="Proteomes" id="UP000217790"/>
    </source>
</evidence>
<feature type="domain" description="C2H2-type" evidence="8">
    <location>
        <begin position="15"/>
        <end position="42"/>
    </location>
</feature>
<dbReference type="GO" id="GO:0000978">
    <property type="term" value="F:RNA polymerase II cis-regulatory region sequence-specific DNA binding"/>
    <property type="evidence" value="ECO:0007669"/>
    <property type="project" value="TreeGrafter"/>
</dbReference>
<dbReference type="FunFam" id="3.30.160.60:FF:000446">
    <property type="entry name" value="Zinc finger protein"/>
    <property type="match status" value="1"/>
</dbReference>
<evidence type="ECO:0000313" key="9">
    <source>
        <dbReference type="EMBL" id="PBK80507.1"/>
    </source>
</evidence>
<dbReference type="STRING" id="47427.A0A2H3CUS4"/>
<keyword evidence="2" id="KW-0677">Repeat</keyword>
<evidence type="ECO:0000256" key="7">
    <source>
        <dbReference type="SAM" id="MobiDB-lite"/>
    </source>
</evidence>
<proteinExistence type="predicted"/>
<organism evidence="9 10">
    <name type="scientific">Armillaria gallica</name>
    <name type="common">Bulbous honey fungus</name>
    <name type="synonym">Armillaria bulbosa</name>
    <dbReference type="NCBI Taxonomy" id="47427"/>
    <lineage>
        <taxon>Eukaryota</taxon>
        <taxon>Fungi</taxon>
        <taxon>Dikarya</taxon>
        <taxon>Basidiomycota</taxon>
        <taxon>Agaricomycotina</taxon>
        <taxon>Agaricomycetes</taxon>
        <taxon>Agaricomycetidae</taxon>
        <taxon>Agaricales</taxon>
        <taxon>Marasmiineae</taxon>
        <taxon>Physalacriaceae</taxon>
        <taxon>Armillaria</taxon>
    </lineage>
</organism>
<keyword evidence="1" id="KW-0479">Metal-binding</keyword>